<dbReference type="InterPro" id="IPR000488">
    <property type="entry name" value="Death_dom"/>
</dbReference>
<dbReference type="GeneID" id="102806815"/>
<keyword evidence="2" id="KW-1185">Reference proteome</keyword>
<accession>A0ABM0M4V7</accession>
<protein>
    <submittedName>
        <fullName evidence="3">P53-induced protein with a death domain-like</fullName>
    </submittedName>
</protein>
<dbReference type="Gene3D" id="1.10.533.10">
    <property type="entry name" value="Death Domain, Fas"/>
    <property type="match status" value="1"/>
</dbReference>
<organism evidence="2 3">
    <name type="scientific">Saccoglossus kowalevskii</name>
    <name type="common">Acorn worm</name>
    <dbReference type="NCBI Taxonomy" id="10224"/>
    <lineage>
        <taxon>Eukaryota</taxon>
        <taxon>Metazoa</taxon>
        <taxon>Hemichordata</taxon>
        <taxon>Enteropneusta</taxon>
        <taxon>Harrimaniidae</taxon>
        <taxon>Saccoglossus</taxon>
    </lineage>
</organism>
<feature type="domain" description="Death" evidence="1">
    <location>
        <begin position="502"/>
        <end position="585"/>
    </location>
</feature>
<dbReference type="Pfam" id="PF00531">
    <property type="entry name" value="Death"/>
    <property type="match status" value="1"/>
</dbReference>
<reference evidence="3" key="1">
    <citation type="submission" date="2025-08" db="UniProtKB">
        <authorList>
            <consortium name="RefSeq"/>
        </authorList>
    </citation>
    <scope>IDENTIFICATION</scope>
    <source>
        <tissue evidence="3">Testes</tissue>
    </source>
</reference>
<dbReference type="Proteomes" id="UP000694865">
    <property type="component" value="Unplaced"/>
</dbReference>
<dbReference type="SUPFAM" id="SSF47986">
    <property type="entry name" value="DEATH domain"/>
    <property type="match status" value="1"/>
</dbReference>
<proteinExistence type="predicted"/>
<name>A0ABM0M4V7_SACKO</name>
<dbReference type="InterPro" id="IPR011029">
    <property type="entry name" value="DEATH-like_dom_sf"/>
</dbReference>
<evidence type="ECO:0000313" key="3">
    <source>
        <dbReference type="RefSeq" id="XP_006815048.1"/>
    </source>
</evidence>
<dbReference type="SMART" id="SM00005">
    <property type="entry name" value="DEATH"/>
    <property type="match status" value="1"/>
</dbReference>
<dbReference type="PROSITE" id="PS50017">
    <property type="entry name" value="DEATH_DOMAIN"/>
    <property type="match status" value="1"/>
</dbReference>
<evidence type="ECO:0000259" key="1">
    <source>
        <dbReference type="PROSITE" id="PS50017"/>
    </source>
</evidence>
<sequence length="608" mass="68564">MELLQKDDIGDTTVPKIYSGTVTFFRYTKDTPPPAYAITKEMENDVAFKKIDSLSFNVQKGVPPSQSQVDESYSEGEKHCIVHLSTHPAHEILLPSDFSLEFPNAFQNSDAIDITGSPVDIMEYSVSLGIYEQLLSNVIKITPADFCLVVPLVLTYNFRDQSKYDEAVIKCSPNGFSDWEILETIKVAQKYKTYIKKFQYYAAISRPVVDQFTITELAKVCTSSVDDNIYIDVPASSTDCTRNLKLQVVCVEESLVSQVIKEFDTPISIEKIVSVSDDSNKAFKKSVRLNMPTAPPCINMNDVSLTVLTDSNDDLWKNVTNWSKSVKENICIDLKHFSRHASLRCKPRLSKQAMQMISKRLTNRVKMVNFVLLQNVEDPCSLCIDCVDSGLLKTRLDELKGKDSISGVSFSEAKGQLAYSRDIEIQDGDKIFLIVKSDCIEWENGNDRRMMYFRSNAKNHVIDQVRVTNRPRGPEAVGRMSFNSCVKPKTGVSRFKEVAVRQDVILHIATNLPVDTWQRFGLTLGLTDADIDNISANIKSVWDRKYGMLRRWQEVQGSDASTGTILRVLDSLGLRNMAENVKSMLTREADHTTENVTDDKVDYTSIVM</sequence>
<dbReference type="Gene3D" id="2.60.220.30">
    <property type="match status" value="1"/>
</dbReference>
<gene>
    <name evidence="3" type="primary">LOC102806815</name>
</gene>
<evidence type="ECO:0000313" key="2">
    <source>
        <dbReference type="Proteomes" id="UP000694865"/>
    </source>
</evidence>
<dbReference type="RefSeq" id="XP_006815048.1">
    <property type="nucleotide sequence ID" value="XM_006814985.1"/>
</dbReference>